<evidence type="ECO:0000256" key="8">
    <source>
        <dbReference type="NCBIfam" id="TIGR00977"/>
    </source>
</evidence>
<evidence type="ECO:0000256" key="4">
    <source>
        <dbReference type="ARBA" id="ARBA00022624"/>
    </source>
</evidence>
<evidence type="ECO:0000259" key="10">
    <source>
        <dbReference type="PROSITE" id="PS50991"/>
    </source>
</evidence>
<dbReference type="InterPro" id="IPR013709">
    <property type="entry name" value="2-isopropylmalate_synth_dimer"/>
</dbReference>
<dbReference type="GO" id="GO:0043714">
    <property type="term" value="F:(R)-citramalate synthase activity"/>
    <property type="evidence" value="ECO:0007669"/>
    <property type="project" value="UniProtKB-UniRule"/>
</dbReference>
<keyword evidence="6" id="KW-0100">Branched-chain amino acid biosynthesis</keyword>
<dbReference type="UniPathway" id="UPA00047">
    <property type="reaction ID" value="UER00066"/>
</dbReference>
<evidence type="ECO:0000256" key="7">
    <source>
        <dbReference type="ARBA" id="ARBA00048263"/>
    </source>
</evidence>
<evidence type="ECO:0000256" key="9">
    <source>
        <dbReference type="RuleBase" id="RU003523"/>
    </source>
</evidence>
<evidence type="ECO:0000313" key="12">
    <source>
        <dbReference type="Proteomes" id="UP000539642"/>
    </source>
</evidence>
<dbReference type="Pfam" id="PF08502">
    <property type="entry name" value="LeuA_dimer"/>
    <property type="match status" value="1"/>
</dbReference>
<name>A0A840V310_9BACT</name>
<dbReference type="InterPro" id="IPR000891">
    <property type="entry name" value="PYR_CT"/>
</dbReference>
<dbReference type="NCBIfam" id="TIGR00977">
    <property type="entry name" value="citramal_synth"/>
    <property type="match status" value="1"/>
</dbReference>
<dbReference type="SMART" id="SM00917">
    <property type="entry name" value="LeuA_dimer"/>
    <property type="match status" value="1"/>
</dbReference>
<proteinExistence type="inferred from homology"/>
<dbReference type="AlphaFoldDB" id="A0A840V310"/>
<dbReference type="EC" id="2.3.3.21" evidence="8"/>
<comment type="similarity">
    <text evidence="2 9">Belongs to the alpha-IPM synthase/homocitrate synthase family.</text>
</comment>
<evidence type="ECO:0000256" key="3">
    <source>
        <dbReference type="ARBA" id="ARBA00022605"/>
    </source>
</evidence>
<dbReference type="GO" id="GO:0003852">
    <property type="term" value="F:2-isopropylmalate synthase activity"/>
    <property type="evidence" value="ECO:0007669"/>
    <property type="project" value="InterPro"/>
</dbReference>
<dbReference type="Gene3D" id="3.30.160.270">
    <property type="match status" value="1"/>
</dbReference>
<evidence type="ECO:0000313" key="11">
    <source>
        <dbReference type="EMBL" id="MBB5348250.1"/>
    </source>
</evidence>
<dbReference type="PANTHER" id="PTHR43538">
    <property type="entry name" value="ALPHA-IPM SYNTHASE/HOMOCITRATE SYNTHASE"/>
    <property type="match status" value="1"/>
</dbReference>
<feature type="domain" description="Pyruvate carboxyltransferase" evidence="10">
    <location>
        <begin position="5"/>
        <end position="275"/>
    </location>
</feature>
<dbReference type="InterPro" id="IPR054691">
    <property type="entry name" value="LeuA/HCS_post-cat"/>
</dbReference>
<dbReference type="PROSITE" id="PS50991">
    <property type="entry name" value="PYR_CT"/>
    <property type="match status" value="1"/>
</dbReference>
<dbReference type="PANTHER" id="PTHR43538:SF1">
    <property type="entry name" value="(R)-CITRAMALATE SYNTHASE"/>
    <property type="match status" value="1"/>
</dbReference>
<dbReference type="InterPro" id="IPR005675">
    <property type="entry name" value="Citramal_synthase"/>
</dbReference>
<keyword evidence="4" id="KW-0412">Isoleucine biosynthesis</keyword>
<dbReference type="PROSITE" id="PS00815">
    <property type="entry name" value="AIPM_HOMOCIT_SYNTH_1"/>
    <property type="match status" value="1"/>
</dbReference>
<comment type="catalytic activity">
    <reaction evidence="7">
        <text>pyruvate + acetyl-CoA + H2O = (3R)-citramalate + CoA + H(+)</text>
        <dbReference type="Rhea" id="RHEA:19045"/>
        <dbReference type="ChEBI" id="CHEBI:15361"/>
        <dbReference type="ChEBI" id="CHEBI:15377"/>
        <dbReference type="ChEBI" id="CHEBI:15378"/>
        <dbReference type="ChEBI" id="CHEBI:30934"/>
        <dbReference type="ChEBI" id="CHEBI:57287"/>
        <dbReference type="ChEBI" id="CHEBI:57288"/>
        <dbReference type="EC" id="2.3.3.21"/>
    </reaction>
</comment>
<protein>
    <recommendedName>
        <fullName evidence="8">Citramalate synthase</fullName>
        <ecNumber evidence="8">2.3.3.21</ecNumber>
    </recommendedName>
</protein>
<comment type="caution">
    <text evidence="11">The sequence shown here is derived from an EMBL/GenBank/DDBJ whole genome shotgun (WGS) entry which is preliminary data.</text>
</comment>
<keyword evidence="11" id="KW-0012">Acyltransferase</keyword>
<dbReference type="GO" id="GO:0009098">
    <property type="term" value="P:L-leucine biosynthetic process"/>
    <property type="evidence" value="ECO:0007669"/>
    <property type="project" value="InterPro"/>
</dbReference>
<comment type="pathway">
    <text evidence="1">Amino-acid biosynthesis; L-isoleucine biosynthesis; 2-oxobutanoate from pyruvate: step 1/3.</text>
</comment>
<keyword evidence="5 9" id="KW-0808">Transferase</keyword>
<dbReference type="GO" id="GO:0009097">
    <property type="term" value="P:isoleucine biosynthetic process"/>
    <property type="evidence" value="ECO:0007669"/>
    <property type="project" value="UniProtKB-UniRule"/>
</dbReference>
<dbReference type="Gene3D" id="3.20.20.70">
    <property type="entry name" value="Aldolase class I"/>
    <property type="match status" value="1"/>
</dbReference>
<evidence type="ECO:0000256" key="6">
    <source>
        <dbReference type="ARBA" id="ARBA00023304"/>
    </source>
</evidence>
<dbReference type="EMBL" id="JACHEO010000010">
    <property type="protein sequence ID" value="MBB5348250.1"/>
    <property type="molecule type" value="Genomic_DNA"/>
</dbReference>
<dbReference type="Proteomes" id="UP000539642">
    <property type="component" value="Unassembled WGS sequence"/>
</dbReference>
<keyword evidence="12" id="KW-1185">Reference proteome</keyword>
<dbReference type="InterPro" id="IPR036230">
    <property type="entry name" value="LeuA_allosteric_dom_sf"/>
</dbReference>
<dbReference type="Gene3D" id="1.10.238.260">
    <property type="match status" value="1"/>
</dbReference>
<keyword evidence="3" id="KW-0028">Amino-acid biosynthesis</keyword>
<accession>A0A840V310</accession>
<dbReference type="RefSeq" id="WP_183350804.1">
    <property type="nucleotide sequence ID" value="NZ_JACHEO010000010.1"/>
</dbReference>
<dbReference type="CDD" id="cd07941">
    <property type="entry name" value="DRE_TIM_LeuA3"/>
    <property type="match status" value="1"/>
</dbReference>
<dbReference type="Pfam" id="PF22617">
    <property type="entry name" value="HCS_D2"/>
    <property type="match status" value="1"/>
</dbReference>
<dbReference type="Pfam" id="PF00682">
    <property type="entry name" value="HMGL-like"/>
    <property type="match status" value="1"/>
</dbReference>
<dbReference type="SUPFAM" id="SSF110921">
    <property type="entry name" value="2-isopropylmalate synthase LeuA, allosteric (dimerisation) domain"/>
    <property type="match status" value="1"/>
</dbReference>
<dbReference type="SUPFAM" id="SSF51569">
    <property type="entry name" value="Aldolase"/>
    <property type="match status" value="1"/>
</dbReference>
<evidence type="ECO:0000256" key="2">
    <source>
        <dbReference type="ARBA" id="ARBA00006154"/>
    </source>
</evidence>
<reference evidence="11 12" key="1">
    <citation type="submission" date="2020-08" db="EMBL/GenBank/DDBJ databases">
        <title>Genomic Encyclopedia of Type Strains, Phase IV (KMG-IV): sequencing the most valuable type-strain genomes for metagenomic binning, comparative biology and taxonomic classification.</title>
        <authorList>
            <person name="Goeker M."/>
        </authorList>
    </citation>
    <scope>NUCLEOTIDE SEQUENCE [LARGE SCALE GENOMIC DNA]</scope>
    <source>
        <strain evidence="11 12">DSM 28570</strain>
    </source>
</reference>
<sequence>MGRTIEIYDTTLRDGTQAENFNISVDDKIRITQALDRLGIDFIEGGWPGANPVSAEYFQKIQGMSLKHAKVAAFGSTRHFRNTADKDPNLLSLLDARTPVITIFGKSWDVHVRDALHIGLEDNLLIIEDSLAFLRPKVEHLFYDAEHFFDGFKDNPDYALATIGKAIDGGAETIILCDTNGGTLPHELPPIIDRVKQYLEGCSRKVRLGIHSHNDSESAVANSLLAVSLGIDQIQGTINGFGERCGNANLTSIIPAIVFKMGLACEVRKHIDRLYTTSRLVNELANLPNNRYQPYVGESAFAHKGGIHVSAVRRNPLTYEHIEPDKVGNIRRILISDQAGNANVLHKAKKWGLKLSASDPLLATITSELKELENQGYQYEAAEASFELLMRRVLGLQRNYFKFESFRVIIHKVDMERAPITEATIRLYVGGDEVHTASMGDGPVNALDCAMRKALTRFYPCLEEMVLTDYKVRVLTGEHGTEAKVRVLIESRDHVCSWSTVGVSVNILEASWQALVDSINYKLMKEDNRK</sequence>
<organism evidence="11 12">
    <name type="scientific">Desulfoprunum benzoelyticum</name>
    <dbReference type="NCBI Taxonomy" id="1506996"/>
    <lineage>
        <taxon>Bacteria</taxon>
        <taxon>Pseudomonadati</taxon>
        <taxon>Thermodesulfobacteriota</taxon>
        <taxon>Desulfobulbia</taxon>
        <taxon>Desulfobulbales</taxon>
        <taxon>Desulfobulbaceae</taxon>
        <taxon>Desulfoprunum</taxon>
    </lineage>
</organism>
<dbReference type="InterPro" id="IPR013785">
    <property type="entry name" value="Aldolase_TIM"/>
</dbReference>
<evidence type="ECO:0000256" key="1">
    <source>
        <dbReference type="ARBA" id="ARBA00004743"/>
    </source>
</evidence>
<dbReference type="InterPro" id="IPR002034">
    <property type="entry name" value="AIPM/Hcit_synth_CS"/>
</dbReference>
<gene>
    <name evidence="11" type="ORF">HNQ81_001981</name>
</gene>
<evidence type="ECO:0000256" key="5">
    <source>
        <dbReference type="ARBA" id="ARBA00022679"/>
    </source>
</evidence>